<dbReference type="GO" id="GO:0005975">
    <property type="term" value="P:carbohydrate metabolic process"/>
    <property type="evidence" value="ECO:0007669"/>
    <property type="project" value="InterPro"/>
</dbReference>
<comment type="similarity">
    <text evidence="3 9">Belongs to the glycosyl hydrolase 1 family.</text>
</comment>
<evidence type="ECO:0000256" key="3">
    <source>
        <dbReference type="ARBA" id="ARBA00010838"/>
    </source>
</evidence>
<gene>
    <name evidence="10" type="primary">BnaC05g11180D</name>
    <name evidence="10" type="ORF">GSBRNA2T00010868001</name>
</gene>
<proteinExistence type="inferred from homology"/>
<keyword evidence="5" id="KW-0926">Vacuole</keyword>
<dbReference type="Proteomes" id="UP000028999">
    <property type="component" value="Unassembled WGS sequence"/>
</dbReference>
<dbReference type="GO" id="GO:0005773">
    <property type="term" value="C:vacuole"/>
    <property type="evidence" value="ECO:0007669"/>
    <property type="project" value="UniProtKB-SubCell"/>
</dbReference>
<dbReference type="Pfam" id="PF00232">
    <property type="entry name" value="Glyco_hydro_1"/>
    <property type="match status" value="3"/>
</dbReference>
<evidence type="ECO:0000256" key="5">
    <source>
        <dbReference type="ARBA" id="ARBA00022554"/>
    </source>
</evidence>
<dbReference type="OMA" id="YAGNCTV"/>
<dbReference type="SUPFAM" id="SSF51445">
    <property type="entry name" value="(Trans)glycosidases"/>
    <property type="match status" value="1"/>
</dbReference>
<comment type="subcellular location">
    <subcellularLocation>
        <location evidence="2">Vacuole</location>
    </subcellularLocation>
</comment>
<dbReference type="PaxDb" id="3708-A0A078IU76"/>
<protein>
    <recommendedName>
        <fullName evidence="4">thioglucosidase</fullName>
        <ecNumber evidence="4">3.2.1.147</ecNumber>
    </recommendedName>
    <alternativeName>
        <fullName evidence="6">Sinigrinase</fullName>
    </alternativeName>
    <alternativeName>
        <fullName evidence="7">Thioglucosidase</fullName>
    </alternativeName>
</protein>
<sequence>MEKGISKEGVQFYHDLIDKLLKNDITPLVTAFHWDIPADLEDEYGGFLSERVVHGSSAVQAKKAPGRCSPYIKDFGHLCQDGRSGFEAYVVSHNLLVSHAEAVDAFRKCEKCKGGKIGIAHSPAWFEPEDVEGGQRTVDRVLDFIMGCSFYAKASEKPDYRQPSWATDSLVEFEPGLRKLVKYIKDRYGNPEIIITENGYGEDLGVKDTDHSVALNDHNRKYYHQRHLLALHQAICEDKVNVTSYFVWSLMDNFEWQDGYTARFGLYYIDFKNSLTRMEKESAKWFTEFLKPGPKQKSSKSTFSEEL</sequence>
<dbReference type="EMBL" id="LK033210">
    <property type="protein sequence ID" value="CDY53522.1"/>
    <property type="molecule type" value="Genomic_DNA"/>
</dbReference>
<comment type="function">
    <text evidence="1">Degradation of glucosinolates (glucose residue linked by a thioglucoside bound to an amino acid derivative) to glucose, sulfate and any of the products: thiocyanates, isothiocyanates, nitriles, epithionitriles or oxazolidine-2-thiones.</text>
</comment>
<dbReference type="InterPro" id="IPR017853">
    <property type="entry name" value="GH"/>
</dbReference>
<evidence type="ECO:0000256" key="7">
    <source>
        <dbReference type="ARBA" id="ARBA00032797"/>
    </source>
</evidence>
<evidence type="ECO:0000313" key="11">
    <source>
        <dbReference type="Proteomes" id="UP000028999"/>
    </source>
</evidence>
<accession>A0A078IU76</accession>
<dbReference type="EC" id="3.2.1.147" evidence="4"/>
<dbReference type="GO" id="GO:0019137">
    <property type="term" value="F:thioglucosidase activity"/>
    <property type="evidence" value="ECO:0007669"/>
    <property type="project" value="UniProtKB-EC"/>
</dbReference>
<evidence type="ECO:0000256" key="6">
    <source>
        <dbReference type="ARBA" id="ARBA00032643"/>
    </source>
</evidence>
<dbReference type="GO" id="GO:0008422">
    <property type="term" value="F:beta-glucosidase activity"/>
    <property type="evidence" value="ECO:0000318"/>
    <property type="project" value="GO_Central"/>
</dbReference>
<evidence type="ECO:0000256" key="8">
    <source>
        <dbReference type="ARBA" id="ARBA00034026"/>
    </source>
</evidence>
<evidence type="ECO:0000256" key="1">
    <source>
        <dbReference type="ARBA" id="ARBA00003014"/>
    </source>
</evidence>
<dbReference type="AlphaFoldDB" id="A0A078IU76"/>
<organism evidence="10 11">
    <name type="scientific">Brassica napus</name>
    <name type="common">Rape</name>
    <dbReference type="NCBI Taxonomy" id="3708"/>
    <lineage>
        <taxon>Eukaryota</taxon>
        <taxon>Viridiplantae</taxon>
        <taxon>Streptophyta</taxon>
        <taxon>Embryophyta</taxon>
        <taxon>Tracheophyta</taxon>
        <taxon>Spermatophyta</taxon>
        <taxon>Magnoliopsida</taxon>
        <taxon>eudicotyledons</taxon>
        <taxon>Gunneridae</taxon>
        <taxon>Pentapetalae</taxon>
        <taxon>rosids</taxon>
        <taxon>malvids</taxon>
        <taxon>Brassicales</taxon>
        <taxon>Brassicaceae</taxon>
        <taxon>Brassiceae</taxon>
        <taxon>Brassica</taxon>
    </lineage>
</organism>
<dbReference type="InterPro" id="IPR001360">
    <property type="entry name" value="Glyco_hydro_1"/>
</dbReference>
<dbReference type="Gramene" id="CDY53522">
    <property type="protein sequence ID" value="CDY53522"/>
    <property type="gene ID" value="GSBRNA2T00010868001"/>
</dbReference>
<dbReference type="GO" id="GO:0098542">
    <property type="term" value="P:defense response to other organism"/>
    <property type="evidence" value="ECO:0000318"/>
    <property type="project" value="GO_Central"/>
</dbReference>
<dbReference type="PANTHER" id="PTHR10353:SF250">
    <property type="entry name" value="THIOGLUCOSIDASE"/>
    <property type="match status" value="1"/>
</dbReference>
<comment type="catalytic activity">
    <reaction evidence="8">
        <text>a thioglucoside + H2O = a sugar + a thiol.</text>
        <dbReference type="EC" id="3.2.1.147"/>
    </reaction>
</comment>
<name>A0A078IU76_BRANA</name>
<dbReference type="GO" id="GO:0071472">
    <property type="term" value="P:cellular response to salt stress"/>
    <property type="evidence" value="ECO:0000318"/>
    <property type="project" value="GO_Central"/>
</dbReference>
<evidence type="ECO:0000256" key="9">
    <source>
        <dbReference type="RuleBase" id="RU003690"/>
    </source>
</evidence>
<dbReference type="PANTHER" id="PTHR10353">
    <property type="entry name" value="GLYCOSYL HYDROLASE"/>
    <property type="match status" value="1"/>
</dbReference>
<reference evidence="10 11" key="1">
    <citation type="journal article" date="2014" name="Science">
        <title>Plant genetics. Early allopolyploid evolution in the post-Neolithic Brassica napus oilseed genome.</title>
        <authorList>
            <person name="Chalhoub B."/>
            <person name="Denoeud F."/>
            <person name="Liu S."/>
            <person name="Parkin I.A."/>
            <person name="Tang H."/>
            <person name="Wang X."/>
            <person name="Chiquet J."/>
            <person name="Belcram H."/>
            <person name="Tong C."/>
            <person name="Samans B."/>
            <person name="Correa M."/>
            <person name="Da Silva C."/>
            <person name="Just J."/>
            <person name="Falentin C."/>
            <person name="Koh C.S."/>
            <person name="Le Clainche I."/>
            <person name="Bernard M."/>
            <person name="Bento P."/>
            <person name="Noel B."/>
            <person name="Labadie K."/>
            <person name="Alberti A."/>
            <person name="Charles M."/>
            <person name="Arnaud D."/>
            <person name="Guo H."/>
            <person name="Daviaud C."/>
            <person name="Alamery S."/>
            <person name="Jabbari K."/>
            <person name="Zhao M."/>
            <person name="Edger P.P."/>
            <person name="Chelaifa H."/>
            <person name="Tack D."/>
            <person name="Lassalle G."/>
            <person name="Mestiri I."/>
            <person name="Schnel N."/>
            <person name="Le Paslier M.C."/>
            <person name="Fan G."/>
            <person name="Renault V."/>
            <person name="Bayer P.E."/>
            <person name="Golicz A.A."/>
            <person name="Manoli S."/>
            <person name="Lee T.H."/>
            <person name="Thi V.H."/>
            <person name="Chalabi S."/>
            <person name="Hu Q."/>
            <person name="Fan C."/>
            <person name="Tollenaere R."/>
            <person name="Lu Y."/>
            <person name="Battail C."/>
            <person name="Shen J."/>
            <person name="Sidebottom C.H."/>
            <person name="Wang X."/>
            <person name="Canaguier A."/>
            <person name="Chauveau A."/>
            <person name="Berard A."/>
            <person name="Deniot G."/>
            <person name="Guan M."/>
            <person name="Liu Z."/>
            <person name="Sun F."/>
            <person name="Lim Y.P."/>
            <person name="Lyons E."/>
            <person name="Town C.D."/>
            <person name="Bancroft I."/>
            <person name="Wang X."/>
            <person name="Meng J."/>
            <person name="Ma J."/>
            <person name="Pires J.C."/>
            <person name="King G.J."/>
            <person name="Brunel D."/>
            <person name="Delourme R."/>
            <person name="Renard M."/>
            <person name="Aury J.M."/>
            <person name="Adams K.L."/>
            <person name="Batley J."/>
            <person name="Snowdon R.J."/>
            <person name="Tost J."/>
            <person name="Edwards D."/>
            <person name="Zhou Y."/>
            <person name="Hua W."/>
            <person name="Sharpe A.G."/>
            <person name="Paterson A.H."/>
            <person name="Guan C."/>
            <person name="Wincker P."/>
        </authorList>
    </citation>
    <scope>NUCLEOTIDE SEQUENCE [LARGE SCALE GENOMIC DNA]</scope>
    <source>
        <strain evidence="11">cv. Darmor-bzh</strain>
    </source>
</reference>
<dbReference type="Gene3D" id="3.20.20.80">
    <property type="entry name" value="Glycosidases"/>
    <property type="match status" value="3"/>
</dbReference>
<dbReference type="PRINTS" id="PR00131">
    <property type="entry name" value="GLHYDRLASE1"/>
</dbReference>
<keyword evidence="11" id="KW-1185">Reference proteome</keyword>
<evidence type="ECO:0000256" key="2">
    <source>
        <dbReference type="ARBA" id="ARBA00004116"/>
    </source>
</evidence>
<dbReference type="GO" id="GO:0019762">
    <property type="term" value="P:glucosinolate catabolic process"/>
    <property type="evidence" value="ECO:0000318"/>
    <property type="project" value="GO_Central"/>
</dbReference>
<dbReference type="STRING" id="3708.A0A078IU76"/>
<evidence type="ECO:0000313" key="10">
    <source>
        <dbReference type="EMBL" id="CDY53522.1"/>
    </source>
</evidence>
<evidence type="ECO:0000256" key="4">
    <source>
        <dbReference type="ARBA" id="ARBA00012250"/>
    </source>
</evidence>